<feature type="domain" description="DUF6589" evidence="1">
    <location>
        <begin position="3"/>
        <end position="102"/>
    </location>
</feature>
<evidence type="ECO:0000313" key="2">
    <source>
        <dbReference type="EMBL" id="OBZ71828.1"/>
    </source>
</evidence>
<comment type="caution">
    <text evidence="2">The sequence shown here is derived from an EMBL/GenBank/DDBJ whole genome shotgun (WGS) entry which is preliminary data.</text>
</comment>
<evidence type="ECO:0000259" key="1">
    <source>
        <dbReference type="Pfam" id="PF20231"/>
    </source>
</evidence>
<dbReference type="Pfam" id="PF20231">
    <property type="entry name" value="DUF6589"/>
    <property type="match status" value="1"/>
</dbReference>
<accession>A0A1C7M4Z6</accession>
<dbReference type="AlphaFoldDB" id="A0A1C7M4Z6"/>
<evidence type="ECO:0000313" key="3">
    <source>
        <dbReference type="Proteomes" id="UP000092993"/>
    </source>
</evidence>
<gene>
    <name evidence="2" type="ORF">A0H81_08223</name>
</gene>
<keyword evidence="3" id="KW-1185">Reference proteome</keyword>
<dbReference type="EMBL" id="LUGG01000010">
    <property type="protein sequence ID" value="OBZ71828.1"/>
    <property type="molecule type" value="Genomic_DNA"/>
</dbReference>
<dbReference type="OrthoDB" id="4743193at2759"/>
<protein>
    <recommendedName>
        <fullName evidence="1">DUF6589 domain-containing protein</fullName>
    </recommendedName>
</protein>
<dbReference type="InterPro" id="IPR046496">
    <property type="entry name" value="DUF6589"/>
</dbReference>
<organism evidence="2 3">
    <name type="scientific">Grifola frondosa</name>
    <name type="common">Maitake</name>
    <name type="synonym">Polyporus frondosus</name>
    <dbReference type="NCBI Taxonomy" id="5627"/>
    <lineage>
        <taxon>Eukaryota</taxon>
        <taxon>Fungi</taxon>
        <taxon>Dikarya</taxon>
        <taxon>Basidiomycota</taxon>
        <taxon>Agaricomycotina</taxon>
        <taxon>Agaricomycetes</taxon>
        <taxon>Polyporales</taxon>
        <taxon>Grifolaceae</taxon>
        <taxon>Grifola</taxon>
    </lineage>
</organism>
<dbReference type="STRING" id="5627.A0A1C7M4Z6"/>
<proteinExistence type="predicted"/>
<reference evidence="2 3" key="1">
    <citation type="submission" date="2016-03" db="EMBL/GenBank/DDBJ databases">
        <title>Whole genome sequencing of Grifola frondosa 9006-11.</title>
        <authorList>
            <person name="Min B."/>
            <person name="Park H."/>
            <person name="Kim J.-G."/>
            <person name="Cho H."/>
            <person name="Oh Y.-L."/>
            <person name="Kong W.-S."/>
            <person name="Choi I.-G."/>
        </authorList>
    </citation>
    <scope>NUCLEOTIDE SEQUENCE [LARGE SCALE GENOMIC DNA]</scope>
    <source>
        <strain evidence="2 3">9006-11</strain>
    </source>
</reference>
<name>A0A1C7M4Z6_GRIFR</name>
<dbReference type="Proteomes" id="UP000092993">
    <property type="component" value="Unassembled WGS sequence"/>
</dbReference>
<sequence length="102" mass="11354">MLTVPEVIEQIPVKKLEYLPARAMDINQSKVSSNIEAIANLLHQGGVGDPAEVIAETAEGEQQVLDVLDISDWVVIIHEDLGTSKRDQLILKRRAIESTPWR</sequence>